<protein>
    <submittedName>
        <fullName evidence="1">Phenol hydroxylase subunit</fullName>
    </submittedName>
</protein>
<dbReference type="InterPro" id="IPR010353">
    <property type="entry name" value="DmpK"/>
</dbReference>
<dbReference type="GeneID" id="69560935"/>
<accession>A0AA42TPX9</accession>
<reference evidence="1" key="1">
    <citation type="submission" date="2022-09" db="EMBL/GenBank/DDBJ databases">
        <title>Intensive care unit water sources are persistently colonized with multi-drug resistant bacteria and are the site of extensive horizontal gene transfer of antibiotic resistance genes.</title>
        <authorList>
            <person name="Diorio-Toth L."/>
        </authorList>
    </citation>
    <scope>NUCLEOTIDE SEQUENCE</scope>
    <source>
        <strain evidence="1">GD03832</strain>
    </source>
</reference>
<dbReference type="RefSeq" id="WP_003066655.1">
    <property type="nucleotide sequence ID" value="NC_013446.2"/>
</dbReference>
<sequence>METSTLDLPACDLTRRSVRVLQKRANGFVDFEFSVGWPELTVELAMTEADFEAFCQVQKARLL</sequence>
<gene>
    <name evidence="1" type="ORF">N5D63_14840</name>
</gene>
<comment type="caution">
    <text evidence="1">The sequence shown here is derived from an EMBL/GenBank/DDBJ whole genome shotgun (WGS) entry which is preliminary data.</text>
</comment>
<dbReference type="Proteomes" id="UP001161065">
    <property type="component" value="Unassembled WGS sequence"/>
</dbReference>
<dbReference type="Pfam" id="PF06099">
    <property type="entry name" value="Phenol_hyd_sub"/>
    <property type="match status" value="1"/>
</dbReference>
<dbReference type="EMBL" id="JAOCEK010000012">
    <property type="protein sequence ID" value="MDH1335417.1"/>
    <property type="molecule type" value="Genomic_DNA"/>
</dbReference>
<name>A0AA42TPX9_9BURK</name>
<evidence type="ECO:0000313" key="1">
    <source>
        <dbReference type="EMBL" id="MDH1335417.1"/>
    </source>
</evidence>
<evidence type="ECO:0000313" key="2">
    <source>
        <dbReference type="Proteomes" id="UP001161065"/>
    </source>
</evidence>
<dbReference type="AlphaFoldDB" id="A0AA42TPX9"/>
<organism evidence="1 2">
    <name type="scientific">Comamonas thiooxydans</name>
    <dbReference type="NCBI Taxonomy" id="363952"/>
    <lineage>
        <taxon>Bacteria</taxon>
        <taxon>Pseudomonadati</taxon>
        <taxon>Pseudomonadota</taxon>
        <taxon>Betaproteobacteria</taxon>
        <taxon>Burkholderiales</taxon>
        <taxon>Comamonadaceae</taxon>
        <taxon>Comamonas</taxon>
    </lineage>
</organism>
<proteinExistence type="predicted"/>